<sequence length="84" mass="9703">MSFGQFQTTINPSSRGFTCVTRYCRKDLGMIFLTPPSLHDSEFKYARALIEEKRGERRREAQDLSSSYDFGCGIHQGFNPTREM</sequence>
<dbReference type="EMBL" id="JACXVP010000001">
    <property type="protein sequence ID" value="KAG5631855.1"/>
    <property type="molecule type" value="Genomic_DNA"/>
</dbReference>
<proteinExistence type="predicted"/>
<protein>
    <submittedName>
        <fullName evidence="1">Uncharacterized protein</fullName>
    </submittedName>
</protein>
<evidence type="ECO:0000313" key="1">
    <source>
        <dbReference type="EMBL" id="KAG5631855.1"/>
    </source>
</evidence>
<dbReference type="AlphaFoldDB" id="A0A9J6B606"/>
<gene>
    <name evidence="1" type="ORF">H5410_003572</name>
</gene>
<reference evidence="1 2" key="1">
    <citation type="submission" date="2020-09" db="EMBL/GenBank/DDBJ databases">
        <title>De no assembly of potato wild relative species, Solanum commersonii.</title>
        <authorList>
            <person name="Cho K."/>
        </authorList>
    </citation>
    <scope>NUCLEOTIDE SEQUENCE [LARGE SCALE GENOMIC DNA]</scope>
    <source>
        <strain evidence="1">LZ3.2</strain>
        <tissue evidence="1">Leaf</tissue>
    </source>
</reference>
<comment type="caution">
    <text evidence="1">The sequence shown here is derived from an EMBL/GenBank/DDBJ whole genome shotgun (WGS) entry which is preliminary data.</text>
</comment>
<keyword evidence="2" id="KW-1185">Reference proteome</keyword>
<name>A0A9J6B606_SOLCO</name>
<organism evidence="1 2">
    <name type="scientific">Solanum commersonii</name>
    <name type="common">Commerson's wild potato</name>
    <name type="synonym">Commerson's nightshade</name>
    <dbReference type="NCBI Taxonomy" id="4109"/>
    <lineage>
        <taxon>Eukaryota</taxon>
        <taxon>Viridiplantae</taxon>
        <taxon>Streptophyta</taxon>
        <taxon>Embryophyta</taxon>
        <taxon>Tracheophyta</taxon>
        <taxon>Spermatophyta</taxon>
        <taxon>Magnoliopsida</taxon>
        <taxon>eudicotyledons</taxon>
        <taxon>Gunneridae</taxon>
        <taxon>Pentapetalae</taxon>
        <taxon>asterids</taxon>
        <taxon>lamiids</taxon>
        <taxon>Solanales</taxon>
        <taxon>Solanaceae</taxon>
        <taxon>Solanoideae</taxon>
        <taxon>Solaneae</taxon>
        <taxon>Solanum</taxon>
    </lineage>
</organism>
<dbReference type="Proteomes" id="UP000824120">
    <property type="component" value="Chromosome 1"/>
</dbReference>
<evidence type="ECO:0000313" key="2">
    <source>
        <dbReference type="Proteomes" id="UP000824120"/>
    </source>
</evidence>
<accession>A0A9J6B606</accession>